<evidence type="ECO:0000313" key="3">
    <source>
        <dbReference type="Proteomes" id="UP001523550"/>
    </source>
</evidence>
<organism evidence="2 3">
    <name type="scientific">Natronospira proteinivora</name>
    <dbReference type="NCBI Taxonomy" id="1807133"/>
    <lineage>
        <taxon>Bacteria</taxon>
        <taxon>Pseudomonadati</taxon>
        <taxon>Pseudomonadota</taxon>
        <taxon>Gammaproteobacteria</taxon>
        <taxon>Natronospirales</taxon>
        <taxon>Natronospiraceae</taxon>
        <taxon>Natronospira</taxon>
    </lineage>
</organism>
<reference evidence="2 3" key="1">
    <citation type="submission" date="2022-03" db="EMBL/GenBank/DDBJ databases">
        <title>Genomic Encyclopedia of Type Strains, Phase III (KMG-III): the genomes of soil and plant-associated and newly described type strains.</title>
        <authorList>
            <person name="Whitman W."/>
        </authorList>
    </citation>
    <scope>NUCLEOTIDE SEQUENCE [LARGE SCALE GENOMIC DNA]</scope>
    <source>
        <strain evidence="2 3">BSker1</strain>
    </source>
</reference>
<comment type="caution">
    <text evidence="2">The sequence shown here is derived from an EMBL/GenBank/DDBJ whole genome shotgun (WGS) entry which is preliminary data.</text>
</comment>
<gene>
    <name evidence="2" type="ORF">J2T60_001312</name>
</gene>
<dbReference type="EMBL" id="JALJYF010000001">
    <property type="protein sequence ID" value="MCP1727347.1"/>
    <property type="molecule type" value="Genomic_DNA"/>
</dbReference>
<accession>A0ABT1G8G5</accession>
<evidence type="ECO:0000256" key="1">
    <source>
        <dbReference type="SAM" id="Phobius"/>
    </source>
</evidence>
<sequence length="187" mass="21047">MTDQVRIVFRVLLVLVVAVSLIVLSILRGSDHLAQFMLIWAKGDKSLGVAEYVLARELDPYPVVLHEVSTVDELLVGVQRTIEFPYNGNYNVRAQVSSGYRNIDSRSFPLLVRLSCGGTDPVQKILVYKQEVPSWQQHSEVLLRVPRDVPRGIKSDCLLVAELKDQQNGSDYGSIEINLSVRRATHY</sequence>
<proteinExistence type="predicted"/>
<keyword evidence="1" id="KW-0472">Membrane</keyword>
<keyword evidence="3" id="KW-1185">Reference proteome</keyword>
<keyword evidence="1" id="KW-0812">Transmembrane</keyword>
<keyword evidence="1" id="KW-1133">Transmembrane helix</keyword>
<dbReference type="Proteomes" id="UP001523550">
    <property type="component" value="Unassembled WGS sequence"/>
</dbReference>
<evidence type="ECO:0000313" key="2">
    <source>
        <dbReference type="EMBL" id="MCP1727347.1"/>
    </source>
</evidence>
<feature type="transmembrane region" description="Helical" evidence="1">
    <location>
        <begin position="7"/>
        <end position="27"/>
    </location>
</feature>
<name>A0ABT1G8G5_9GAMM</name>
<protein>
    <recommendedName>
        <fullName evidence="4">C2 domain-containing protein</fullName>
    </recommendedName>
</protein>
<evidence type="ECO:0008006" key="4">
    <source>
        <dbReference type="Google" id="ProtNLM"/>
    </source>
</evidence>